<sequence length="487" mass="51138">MASAIDVAPLTTSTPMEQQGRTVTYLRDTVTGSSFDRVMYALAAPDIITDEADDADAPPPLERADGPAARAETVTNTATALGSVSPIVLDRVPADHTAIVVAPAPPPLVSVRSALPVSSTPSQVNSEAIAPSQGNPVIVTANAAPYGPAFTGIPIPFGQPQPPVYAVAARPEHGSQLAVQPLASAAALHTNAQLLAPAPSTGNVPTGLMPTVGSGPQAAVASDASGVSVGPVQNANVTPAPAASTATAATTTTVTPATNTALTAHPNVNDVERVPNEVVERMRAIANYVHPPTNTFAVSLVPVNSEWGRGKDERFLVYSGKPVVIWLVGRSKKLWFYKPNGEAQTRVSIGLDLSVAGDLDAVKALYTRARPRGALTSDVVYASRLQTVRERGATSSQAVPFEEVYDATEQFTAKSVMPRLRAADIAEEDLVVVECNLTRWKKQAEMKKKMWTAWDVGFELISIAVLYAEPTNTPDDVPAGENEMFSL</sequence>
<dbReference type="Proteomes" id="UP000184267">
    <property type="component" value="Unassembled WGS sequence"/>
</dbReference>
<dbReference type="OMA" id="YDARECL"/>
<evidence type="ECO:0000313" key="2">
    <source>
        <dbReference type="Proteomes" id="UP000184267"/>
    </source>
</evidence>
<gene>
    <name evidence="1" type="ORF">TRAPUB_11061</name>
</gene>
<dbReference type="EMBL" id="MNAD01000490">
    <property type="protein sequence ID" value="OJT12392.1"/>
    <property type="molecule type" value="Genomic_DNA"/>
</dbReference>
<reference evidence="1 2" key="1">
    <citation type="submission" date="2016-10" db="EMBL/GenBank/DDBJ databases">
        <title>Genome sequence of the basidiomycete white-rot fungus Trametes pubescens.</title>
        <authorList>
            <person name="Makela M.R."/>
            <person name="Granchi Z."/>
            <person name="Peng M."/>
            <person name="De Vries R.P."/>
            <person name="Grigoriev I."/>
            <person name="Riley R."/>
            <person name="Hilden K."/>
        </authorList>
    </citation>
    <scope>NUCLEOTIDE SEQUENCE [LARGE SCALE GENOMIC DNA]</scope>
    <source>
        <strain evidence="1 2">FBCC735</strain>
    </source>
</reference>
<evidence type="ECO:0000313" key="1">
    <source>
        <dbReference type="EMBL" id="OJT12392.1"/>
    </source>
</evidence>
<dbReference type="OrthoDB" id="3269308at2759"/>
<proteinExistence type="predicted"/>
<dbReference type="AlphaFoldDB" id="A0A1M2VXZ3"/>
<name>A0A1M2VXZ3_TRAPU</name>
<organism evidence="1 2">
    <name type="scientific">Trametes pubescens</name>
    <name type="common">White-rot fungus</name>
    <dbReference type="NCBI Taxonomy" id="154538"/>
    <lineage>
        <taxon>Eukaryota</taxon>
        <taxon>Fungi</taxon>
        <taxon>Dikarya</taxon>
        <taxon>Basidiomycota</taxon>
        <taxon>Agaricomycotina</taxon>
        <taxon>Agaricomycetes</taxon>
        <taxon>Polyporales</taxon>
        <taxon>Polyporaceae</taxon>
        <taxon>Trametes</taxon>
    </lineage>
</organism>
<comment type="caution">
    <text evidence="1">The sequence shown here is derived from an EMBL/GenBank/DDBJ whole genome shotgun (WGS) entry which is preliminary data.</text>
</comment>
<keyword evidence="2" id="KW-1185">Reference proteome</keyword>
<protein>
    <submittedName>
        <fullName evidence="1">Uncharacterized protein</fullName>
    </submittedName>
</protein>
<accession>A0A1M2VXZ3</accession>